<dbReference type="PANTHER" id="PTHR10954">
    <property type="entry name" value="RIBONUCLEASE H2 SUBUNIT A"/>
    <property type="match status" value="1"/>
</dbReference>
<accession>A0A2C9LR60</accession>
<keyword evidence="5" id="KW-0963">Cytoplasm</keyword>
<dbReference type="AlphaFoldDB" id="A0A2C9LR60"/>
<evidence type="ECO:0000259" key="12">
    <source>
        <dbReference type="PROSITE" id="PS51975"/>
    </source>
</evidence>
<proteinExistence type="inferred from homology"/>
<protein>
    <recommendedName>
        <fullName evidence="11">Ribonuclease</fullName>
        <ecNumber evidence="11">3.1.26.4</ecNumber>
    </recommendedName>
</protein>
<evidence type="ECO:0000256" key="10">
    <source>
        <dbReference type="PROSITE-ProRule" id="PRU01319"/>
    </source>
</evidence>
<dbReference type="SUPFAM" id="SSF53098">
    <property type="entry name" value="Ribonuclease H-like"/>
    <property type="match status" value="1"/>
</dbReference>
<dbReference type="GO" id="GO:0043137">
    <property type="term" value="P:DNA replication, removal of RNA primer"/>
    <property type="evidence" value="ECO:0007669"/>
    <property type="project" value="TreeGrafter"/>
</dbReference>
<evidence type="ECO:0000256" key="3">
    <source>
        <dbReference type="ARBA" id="ARBA00001946"/>
    </source>
</evidence>
<dbReference type="Proteomes" id="UP000076420">
    <property type="component" value="Unassembled WGS sequence"/>
</dbReference>
<evidence type="ECO:0000256" key="6">
    <source>
        <dbReference type="ARBA" id="ARBA00022722"/>
    </source>
</evidence>
<keyword evidence="7" id="KW-0479">Metal-binding</keyword>
<comment type="cofactor">
    <cofactor evidence="3">
        <name>Mg(2+)</name>
        <dbReference type="ChEBI" id="CHEBI:18420"/>
    </cofactor>
</comment>
<dbReference type="KEGG" id="bgt:106077606"/>
<reference evidence="13" key="1">
    <citation type="submission" date="2020-05" db="UniProtKB">
        <authorList>
            <consortium name="EnsemblMetazoa"/>
        </authorList>
    </citation>
    <scope>IDENTIFICATION</scope>
    <source>
        <strain evidence="13">BB02</strain>
    </source>
</reference>
<evidence type="ECO:0000256" key="5">
    <source>
        <dbReference type="ARBA" id="ARBA00022490"/>
    </source>
</evidence>
<dbReference type="Gene3D" id="3.30.420.10">
    <property type="entry name" value="Ribonuclease H-like superfamily/Ribonuclease H"/>
    <property type="match status" value="2"/>
</dbReference>
<dbReference type="InterPro" id="IPR001352">
    <property type="entry name" value="RNase_HII/HIII"/>
</dbReference>
<feature type="domain" description="RNase H type-2" evidence="12">
    <location>
        <begin position="1"/>
        <end position="115"/>
    </location>
</feature>
<comment type="function">
    <text evidence="11">Endonuclease that specifically degrades the RNA of RNA-DNA hybrids.</text>
</comment>
<dbReference type="GO" id="GO:0046872">
    <property type="term" value="F:metal ion binding"/>
    <property type="evidence" value="ECO:0007669"/>
    <property type="project" value="UniProtKB-KW"/>
</dbReference>
<dbReference type="GO" id="GO:0006298">
    <property type="term" value="P:mismatch repair"/>
    <property type="evidence" value="ECO:0007669"/>
    <property type="project" value="TreeGrafter"/>
</dbReference>
<evidence type="ECO:0000256" key="11">
    <source>
        <dbReference type="RuleBase" id="RU003515"/>
    </source>
</evidence>
<evidence type="ECO:0000256" key="1">
    <source>
        <dbReference type="ARBA" id="ARBA00000077"/>
    </source>
</evidence>
<dbReference type="PANTHER" id="PTHR10954:SF18">
    <property type="entry name" value="RIBONUCLEASE HII"/>
    <property type="match status" value="1"/>
</dbReference>
<dbReference type="EnsemblMetazoa" id="BGLB033957-RA">
    <property type="protein sequence ID" value="BGLB033957-PA"/>
    <property type="gene ID" value="BGLB033957"/>
</dbReference>
<dbReference type="GO" id="GO:0003723">
    <property type="term" value="F:RNA binding"/>
    <property type="evidence" value="ECO:0007669"/>
    <property type="project" value="UniProtKB-UniRule"/>
</dbReference>
<dbReference type="Pfam" id="PF01351">
    <property type="entry name" value="RNase_HII"/>
    <property type="match status" value="1"/>
</dbReference>
<comment type="subcellular location">
    <subcellularLocation>
        <location evidence="4">Cytoplasm</location>
    </subcellularLocation>
</comment>
<evidence type="ECO:0000313" key="14">
    <source>
        <dbReference type="Proteomes" id="UP000076420"/>
    </source>
</evidence>
<organism evidence="13 14">
    <name type="scientific">Biomphalaria glabrata</name>
    <name type="common">Bloodfluke planorb</name>
    <name type="synonym">Freshwater snail</name>
    <dbReference type="NCBI Taxonomy" id="6526"/>
    <lineage>
        <taxon>Eukaryota</taxon>
        <taxon>Metazoa</taxon>
        <taxon>Spiralia</taxon>
        <taxon>Lophotrochozoa</taxon>
        <taxon>Mollusca</taxon>
        <taxon>Gastropoda</taxon>
        <taxon>Heterobranchia</taxon>
        <taxon>Euthyneura</taxon>
        <taxon>Panpulmonata</taxon>
        <taxon>Hygrophila</taxon>
        <taxon>Lymnaeoidea</taxon>
        <taxon>Planorbidae</taxon>
        <taxon>Biomphalaria</taxon>
    </lineage>
</organism>
<dbReference type="GO" id="GO:0005737">
    <property type="term" value="C:cytoplasm"/>
    <property type="evidence" value="ECO:0007669"/>
    <property type="project" value="UniProtKB-SubCell"/>
</dbReference>
<sequence length="115" mass="12215">MYKLKIENSHKTFAGIDEVGRGCLAGPVVAALVALNPYNIPCGVVYEDEIDRVNILNASKKAMLTACLGYSKKAKILVDGPYSPCNDCSDFDFVCVVNGDELSVSIAAASIIAKV</sequence>
<comment type="catalytic activity">
    <reaction evidence="1 11">
        <text>Endonucleolytic cleavage to 5'-phosphomonoester.</text>
        <dbReference type="EC" id="3.1.26.4"/>
    </reaction>
</comment>
<keyword evidence="6 11" id="KW-0540">Nuclease</keyword>
<comment type="cofactor">
    <cofactor evidence="2">
        <name>Mn(2+)</name>
        <dbReference type="ChEBI" id="CHEBI:29035"/>
    </cofactor>
</comment>
<gene>
    <name evidence="13" type="primary">106077606</name>
</gene>
<name>A0A2C9LR60_BIOGL</name>
<dbReference type="GO" id="GO:0032299">
    <property type="term" value="C:ribonuclease H2 complex"/>
    <property type="evidence" value="ECO:0007669"/>
    <property type="project" value="TreeGrafter"/>
</dbReference>
<dbReference type="InterPro" id="IPR024567">
    <property type="entry name" value="RNase_HII/HIII_dom"/>
</dbReference>
<dbReference type="EC" id="3.1.26.4" evidence="11"/>
<dbReference type="VEuPathDB" id="VectorBase:BGLB033957"/>
<evidence type="ECO:0000256" key="4">
    <source>
        <dbReference type="ARBA" id="ARBA00004496"/>
    </source>
</evidence>
<keyword evidence="9 11" id="KW-0378">Hydrolase</keyword>
<evidence type="ECO:0000256" key="7">
    <source>
        <dbReference type="ARBA" id="ARBA00022723"/>
    </source>
</evidence>
<keyword evidence="8 11" id="KW-0255">Endonuclease</keyword>
<comment type="caution">
    <text evidence="10">Lacks conserved residue(s) required for the propagation of feature annotation.</text>
</comment>
<dbReference type="PROSITE" id="PS51975">
    <property type="entry name" value="RNASE_H_2"/>
    <property type="match status" value="1"/>
</dbReference>
<evidence type="ECO:0000256" key="2">
    <source>
        <dbReference type="ARBA" id="ARBA00001936"/>
    </source>
</evidence>
<evidence type="ECO:0000313" key="13">
    <source>
        <dbReference type="EnsemblMetazoa" id="BGLB033957-PA"/>
    </source>
</evidence>
<evidence type="ECO:0000256" key="9">
    <source>
        <dbReference type="ARBA" id="ARBA00022801"/>
    </source>
</evidence>
<dbReference type="InterPro" id="IPR012337">
    <property type="entry name" value="RNaseH-like_sf"/>
</dbReference>
<evidence type="ECO:0000256" key="8">
    <source>
        <dbReference type="ARBA" id="ARBA00022759"/>
    </source>
</evidence>
<dbReference type="InterPro" id="IPR036397">
    <property type="entry name" value="RNaseH_sf"/>
</dbReference>
<comment type="similarity">
    <text evidence="11">Belongs to the RNase HII family.</text>
</comment>
<dbReference type="GO" id="GO:0004523">
    <property type="term" value="F:RNA-DNA hybrid ribonuclease activity"/>
    <property type="evidence" value="ECO:0007669"/>
    <property type="project" value="UniProtKB-EC"/>
</dbReference>